<gene>
    <name evidence="1" type="ORF">JFY71_01795</name>
</gene>
<dbReference type="EMBL" id="CP066744">
    <property type="protein sequence ID" value="QQK08299.1"/>
    <property type="molecule type" value="Genomic_DNA"/>
</dbReference>
<protein>
    <submittedName>
        <fullName evidence="1">Uncharacterized protein</fullName>
    </submittedName>
</protein>
<accession>A0AC61MXU8</accession>
<reference evidence="1 2" key="1">
    <citation type="journal article" date="2022" name="Int. J. Syst. Evol. Microbiol.">
        <title>Miniphocaeibacter halophilus sp. nov., an ammonium-tolerant acetate-producing bacterium isolated from a biogas system.</title>
        <authorList>
            <person name="Schnurer A."/>
            <person name="Singh A."/>
            <person name="Bi S."/>
            <person name="Qiao W."/>
            <person name="Westerholm M."/>
        </authorList>
    </citation>
    <scope>NUCLEOTIDE SEQUENCE [LARGE SCALE GENOMIC DNA]</scope>
    <source>
        <strain evidence="1 2">AMB_01</strain>
    </source>
</reference>
<dbReference type="Proteomes" id="UP000595814">
    <property type="component" value="Chromosome"/>
</dbReference>
<evidence type="ECO:0000313" key="1">
    <source>
        <dbReference type="EMBL" id="QQK08299.1"/>
    </source>
</evidence>
<proteinExistence type="predicted"/>
<organism evidence="1 2">
    <name type="scientific">Miniphocaeibacter halophilus</name>
    <dbReference type="NCBI Taxonomy" id="2931922"/>
    <lineage>
        <taxon>Bacteria</taxon>
        <taxon>Bacillati</taxon>
        <taxon>Bacillota</taxon>
        <taxon>Tissierellia</taxon>
        <taxon>Tissierellales</taxon>
        <taxon>Peptoniphilaceae</taxon>
        <taxon>Miniphocaeibacter</taxon>
    </lineage>
</organism>
<name>A0AC61MXU8_9FIRM</name>
<keyword evidence="2" id="KW-1185">Reference proteome</keyword>
<sequence length="91" mass="10670">MSFYTKYIIDLKKRKEFLERVLDEFSLKKADKRKEIIAMCPGGIINHIDSTLKEGHYKIVQNNKNADITCCRCIYDAPTCFNYTKGENNDR</sequence>
<evidence type="ECO:0000313" key="2">
    <source>
        <dbReference type="Proteomes" id="UP000595814"/>
    </source>
</evidence>